<evidence type="ECO:0000313" key="1">
    <source>
        <dbReference type="EMBL" id="EGP82160.1"/>
    </source>
</evidence>
<evidence type="ECO:0008006" key="3">
    <source>
        <dbReference type="Google" id="ProtNLM"/>
    </source>
</evidence>
<reference evidence="1 2" key="1">
    <citation type="journal article" date="2011" name="PLoS Genet.">
        <title>Finished genome of the fungal wheat pathogen Mycosphaerella graminicola reveals dispensome structure, chromosome plasticity, and stealth pathogenesis.</title>
        <authorList>
            <person name="Goodwin S.B."/>
            <person name="Ben M'barek S."/>
            <person name="Dhillon B."/>
            <person name="Wittenberg A.H.J."/>
            <person name="Crane C.F."/>
            <person name="Hane J.K."/>
            <person name="Foster A.J."/>
            <person name="Van der Lee T.A.J."/>
            <person name="Grimwood J."/>
            <person name="Aerts A."/>
            <person name="Antoniw J."/>
            <person name="Bailey A."/>
            <person name="Bluhm B."/>
            <person name="Bowler J."/>
            <person name="Bristow J."/>
            <person name="van der Burgt A."/>
            <person name="Canto-Canche B."/>
            <person name="Churchill A.C.L."/>
            <person name="Conde-Ferraez L."/>
            <person name="Cools H.J."/>
            <person name="Coutinho P.M."/>
            <person name="Csukai M."/>
            <person name="Dehal P."/>
            <person name="De Wit P."/>
            <person name="Donzelli B."/>
            <person name="van de Geest H.C."/>
            <person name="van Ham R.C.H.J."/>
            <person name="Hammond-Kosack K.E."/>
            <person name="Henrissat B."/>
            <person name="Kilian A."/>
            <person name="Kobayashi A.K."/>
            <person name="Koopmann E."/>
            <person name="Kourmpetis Y."/>
            <person name="Kuzniar A."/>
            <person name="Lindquist E."/>
            <person name="Lombard V."/>
            <person name="Maliepaard C."/>
            <person name="Martins N."/>
            <person name="Mehrabi R."/>
            <person name="Nap J.P.H."/>
            <person name="Ponomarenko A."/>
            <person name="Rudd J.J."/>
            <person name="Salamov A."/>
            <person name="Schmutz J."/>
            <person name="Schouten H.J."/>
            <person name="Shapiro H."/>
            <person name="Stergiopoulos I."/>
            <person name="Torriani S.F.F."/>
            <person name="Tu H."/>
            <person name="de Vries R.P."/>
            <person name="Waalwijk C."/>
            <person name="Ware S.B."/>
            <person name="Wiebenga A."/>
            <person name="Zwiers L.-H."/>
            <person name="Oliver R.P."/>
            <person name="Grigoriev I.V."/>
            <person name="Kema G.H.J."/>
        </authorList>
    </citation>
    <scope>NUCLEOTIDE SEQUENCE [LARGE SCALE GENOMIC DNA]</scope>
    <source>
        <strain evidence="2">CBS 115943 / IPO323</strain>
    </source>
</reference>
<dbReference type="Gene3D" id="3.30.160.20">
    <property type="match status" value="1"/>
</dbReference>
<dbReference type="GeneID" id="13399670"/>
<accession>F9XRI6</accession>
<dbReference type="InParanoid" id="F9XRI6"/>
<dbReference type="CDD" id="cd00048">
    <property type="entry name" value="DSRM_SF"/>
    <property type="match status" value="1"/>
</dbReference>
<dbReference type="PANTHER" id="PTHR42030">
    <property type="entry name" value="DRBM DOMAIN-CONTAINING PROTEIN"/>
    <property type="match status" value="1"/>
</dbReference>
<dbReference type="OMA" id="HYCATNQ"/>
<dbReference type="RefSeq" id="XP_003847184.1">
    <property type="nucleotide sequence ID" value="XM_003847136.1"/>
</dbReference>
<dbReference type="HOGENOM" id="CLU_131085_0_0_1"/>
<dbReference type="eggNOG" id="ENOG502S8ZQ">
    <property type="taxonomic scope" value="Eukaryota"/>
</dbReference>
<dbReference type="AlphaFoldDB" id="F9XRI6"/>
<dbReference type="Proteomes" id="UP000008062">
    <property type="component" value="Chromosome 17"/>
</dbReference>
<proteinExistence type="predicted"/>
<feature type="non-terminal residue" evidence="1">
    <location>
        <position position="1"/>
    </location>
</feature>
<dbReference type="OrthoDB" id="5418749at2759"/>
<evidence type="ECO:0000313" key="2">
    <source>
        <dbReference type="Proteomes" id="UP000008062"/>
    </source>
</evidence>
<organism evidence="1 2">
    <name type="scientific">Zymoseptoria tritici (strain CBS 115943 / IPO323)</name>
    <name type="common">Speckled leaf blotch fungus</name>
    <name type="synonym">Septoria tritici</name>
    <dbReference type="NCBI Taxonomy" id="336722"/>
    <lineage>
        <taxon>Eukaryota</taxon>
        <taxon>Fungi</taxon>
        <taxon>Dikarya</taxon>
        <taxon>Ascomycota</taxon>
        <taxon>Pezizomycotina</taxon>
        <taxon>Dothideomycetes</taxon>
        <taxon>Dothideomycetidae</taxon>
        <taxon>Mycosphaerellales</taxon>
        <taxon>Mycosphaerellaceae</taxon>
        <taxon>Zymoseptoria</taxon>
    </lineage>
</organism>
<dbReference type="SUPFAM" id="SSF54768">
    <property type="entry name" value="dsRNA-binding domain-like"/>
    <property type="match status" value="1"/>
</dbReference>
<dbReference type="KEGG" id="ztr:MYCGRDRAFT_19550"/>
<gene>
    <name evidence="1" type="ORF">MYCGRDRAFT_19550</name>
</gene>
<name>F9XRI6_ZYMTI</name>
<protein>
    <recommendedName>
        <fullName evidence="3">DRBM domain-containing protein</fullName>
    </recommendedName>
</protein>
<dbReference type="EMBL" id="CM001212">
    <property type="protein sequence ID" value="EGP82160.1"/>
    <property type="molecule type" value="Genomic_DNA"/>
</dbReference>
<sequence length="82" mass="9360">ARGGAPPRPHWDRLRNFCHTQGIREPTFQYISDRRGCRTAWSCTVDLQGARSSARLWYDGRYLENAREDAAEKALQTLGVVP</sequence>
<feature type="non-terminal residue" evidence="1">
    <location>
        <position position="82"/>
    </location>
</feature>
<keyword evidence="2" id="KW-1185">Reference proteome</keyword>
<dbReference type="PANTHER" id="PTHR42030:SF1">
    <property type="entry name" value="DRBM DOMAIN-CONTAINING PROTEIN"/>
    <property type="match status" value="1"/>
</dbReference>